<dbReference type="EMBL" id="JBBXJM010000004">
    <property type="protein sequence ID" value="KAL1409142.1"/>
    <property type="molecule type" value="Genomic_DNA"/>
</dbReference>
<evidence type="ECO:0000313" key="1">
    <source>
        <dbReference type="EMBL" id="KAL1409142.1"/>
    </source>
</evidence>
<organism evidence="1 2">
    <name type="scientific">Vanrija albida</name>
    <dbReference type="NCBI Taxonomy" id="181172"/>
    <lineage>
        <taxon>Eukaryota</taxon>
        <taxon>Fungi</taxon>
        <taxon>Dikarya</taxon>
        <taxon>Basidiomycota</taxon>
        <taxon>Agaricomycotina</taxon>
        <taxon>Tremellomycetes</taxon>
        <taxon>Trichosporonales</taxon>
        <taxon>Trichosporonaceae</taxon>
        <taxon>Vanrija</taxon>
    </lineage>
</organism>
<dbReference type="PANTHER" id="PTHR35192:SF2">
    <property type="entry name" value="APPLE DOMAIN-CONTAINING PROTEIN"/>
    <property type="match status" value="1"/>
</dbReference>
<keyword evidence="2" id="KW-1185">Reference proteome</keyword>
<dbReference type="PANTHER" id="PTHR35192">
    <property type="entry name" value="PROTEIN, PUTATIVE-RELATED"/>
    <property type="match status" value="1"/>
</dbReference>
<name>A0ABR3Q3N3_9TREE</name>
<evidence type="ECO:0000313" key="2">
    <source>
        <dbReference type="Proteomes" id="UP001565368"/>
    </source>
</evidence>
<gene>
    <name evidence="1" type="ORF">Q8F55_005971</name>
</gene>
<proteinExistence type="predicted"/>
<dbReference type="Proteomes" id="UP001565368">
    <property type="component" value="Unassembled WGS sequence"/>
</dbReference>
<dbReference type="GeneID" id="95987014"/>
<evidence type="ECO:0008006" key="3">
    <source>
        <dbReference type="Google" id="ProtNLM"/>
    </source>
</evidence>
<dbReference type="RefSeq" id="XP_069209086.1">
    <property type="nucleotide sequence ID" value="XM_069354444.1"/>
</dbReference>
<comment type="caution">
    <text evidence="1">The sequence shown here is derived from an EMBL/GenBank/DDBJ whole genome shotgun (WGS) entry which is preliminary data.</text>
</comment>
<protein>
    <recommendedName>
        <fullName evidence="3">WSC domain-containing protein</fullName>
    </recommendedName>
</protein>
<accession>A0ABR3Q3N3</accession>
<reference evidence="1 2" key="1">
    <citation type="submission" date="2023-08" db="EMBL/GenBank/DDBJ databases">
        <title>Annotated Genome Sequence of Vanrija albida AlHP1.</title>
        <authorList>
            <person name="Herzog R."/>
        </authorList>
    </citation>
    <scope>NUCLEOTIDE SEQUENCE [LARGE SCALE GENOMIC DNA]</scope>
    <source>
        <strain evidence="1 2">AlHP1</strain>
    </source>
</reference>
<dbReference type="InterPro" id="IPR038955">
    <property type="entry name" value="PriA/CPL1_fungi"/>
</dbReference>
<sequence>MMPRYTSFVTAVANDGASCAAAGGSMSYMLGSKFAFQECWSFIKRDPRDIDAGGWKDGVNTFDSCAAICADWEWFYEQFAGSARSCYCANYFPVDVQRPTQNCPPNYFYAYRQVRAEPSGAPGRRRRARAELERQKLLASSPDCPAGVQACSVFPGADGYECLDTQSELESCGGCRFGVHGAANTTATGVE</sequence>